<dbReference type="GO" id="GO:0003697">
    <property type="term" value="F:single-stranded DNA binding"/>
    <property type="evidence" value="ECO:0007669"/>
    <property type="project" value="InterPro"/>
</dbReference>
<dbReference type="GO" id="GO:0016829">
    <property type="term" value="F:lyase activity"/>
    <property type="evidence" value="ECO:0007669"/>
    <property type="project" value="UniProtKB-KW"/>
</dbReference>
<dbReference type="PANTHER" id="PTHR13604:SF0">
    <property type="entry name" value="ABASIC SITE PROCESSING PROTEIN HMCES"/>
    <property type="match status" value="1"/>
</dbReference>
<dbReference type="EMBL" id="AYSL01000190">
    <property type="protein sequence ID" value="KTF08038.1"/>
    <property type="molecule type" value="Genomic_DNA"/>
</dbReference>
<keyword evidence="7" id="KW-0456">Lyase</keyword>
<evidence type="ECO:0000313" key="8">
    <source>
        <dbReference type="EMBL" id="KTF08038.1"/>
    </source>
</evidence>
<evidence type="ECO:0000256" key="7">
    <source>
        <dbReference type="ARBA" id="ARBA00023239"/>
    </source>
</evidence>
<dbReference type="GO" id="GO:0008233">
    <property type="term" value="F:peptidase activity"/>
    <property type="evidence" value="ECO:0007669"/>
    <property type="project" value="UniProtKB-KW"/>
</dbReference>
<dbReference type="GO" id="GO:0006508">
    <property type="term" value="P:proteolysis"/>
    <property type="evidence" value="ECO:0007669"/>
    <property type="project" value="UniProtKB-KW"/>
</dbReference>
<sequence>MCANFQPISGNQAKLFTSHQLDFDFKVDVYPNYDAPLLFANADDEQMQWRQARFGMVPKWADSLNITRYTYNARSETVHTKPSFRDAWLGSQFALIPVQTIFEPKYVDGKAQRWGIQRTDQAPFTIAAIYQAARIEVRLSAQCHY</sequence>
<keyword evidence="6" id="KW-0238">DNA-binding</keyword>
<dbReference type="AlphaFoldDB" id="A0A1B6NXG4"/>
<organism evidence="8">
    <name type="scientific">marine sediment metagenome</name>
    <dbReference type="NCBI Taxonomy" id="412755"/>
    <lineage>
        <taxon>unclassified sequences</taxon>
        <taxon>metagenomes</taxon>
        <taxon>ecological metagenomes</taxon>
    </lineage>
</organism>
<protein>
    <submittedName>
        <fullName evidence="8">Protein containing DUF159</fullName>
    </submittedName>
</protein>
<dbReference type="InterPro" id="IPR036590">
    <property type="entry name" value="SRAP-like"/>
</dbReference>
<gene>
    <name evidence="8" type="ORF">MGSAQ_000465</name>
</gene>
<dbReference type="PANTHER" id="PTHR13604">
    <property type="entry name" value="DC12-RELATED"/>
    <property type="match status" value="1"/>
</dbReference>
<evidence type="ECO:0000256" key="3">
    <source>
        <dbReference type="ARBA" id="ARBA00022763"/>
    </source>
</evidence>
<dbReference type="GO" id="GO:0106300">
    <property type="term" value="P:protein-DNA covalent cross-linking repair"/>
    <property type="evidence" value="ECO:0007669"/>
    <property type="project" value="InterPro"/>
</dbReference>
<dbReference type="InterPro" id="IPR003738">
    <property type="entry name" value="SRAP"/>
</dbReference>
<comment type="similarity">
    <text evidence="1">Belongs to the SOS response-associated peptidase family.</text>
</comment>
<evidence type="ECO:0000256" key="1">
    <source>
        <dbReference type="ARBA" id="ARBA00008136"/>
    </source>
</evidence>
<keyword evidence="2" id="KW-0645">Protease</keyword>
<dbReference type="Pfam" id="PF02586">
    <property type="entry name" value="SRAP"/>
    <property type="match status" value="1"/>
</dbReference>
<evidence type="ECO:0000256" key="5">
    <source>
        <dbReference type="ARBA" id="ARBA00023124"/>
    </source>
</evidence>
<keyword evidence="3" id="KW-0227">DNA damage</keyword>
<reference evidence="8" key="1">
    <citation type="submission" date="2013-11" db="EMBL/GenBank/DDBJ databases">
        <title>Microbial diversity, functional groups and degradation webs in Northern and Southern Mediterranean and Red Sea marine crude oil polluted sites.</title>
        <authorList>
            <person name="Daffonchio D."/>
            <person name="Mapelli F."/>
            <person name="Ferrer M."/>
            <person name="Richter M."/>
            <person name="Cherif A."/>
            <person name="Malkawi H.I."/>
            <person name="Yakimov M.M."/>
            <person name="Abdel-Fattah Y.R."/>
            <person name="Blaghen M."/>
            <person name="Golyshin P.N."/>
            <person name="Kalogerakis N."/>
            <person name="Boon N."/>
            <person name="Magagnini M."/>
            <person name="Fava F."/>
        </authorList>
    </citation>
    <scope>NUCLEOTIDE SEQUENCE</scope>
</reference>
<comment type="caution">
    <text evidence="8">The sequence shown here is derived from an EMBL/GenBank/DDBJ whole genome shotgun (WGS) entry which is preliminary data.</text>
</comment>
<accession>A0A1B6NXG4</accession>
<name>A0A1B6NXG4_9ZZZZ</name>
<dbReference type="SUPFAM" id="SSF143081">
    <property type="entry name" value="BB1717-like"/>
    <property type="match status" value="1"/>
</dbReference>
<keyword evidence="5" id="KW-0190">Covalent protein-DNA linkage</keyword>
<evidence type="ECO:0000256" key="2">
    <source>
        <dbReference type="ARBA" id="ARBA00022670"/>
    </source>
</evidence>
<proteinExistence type="inferred from homology"/>
<evidence type="ECO:0000256" key="6">
    <source>
        <dbReference type="ARBA" id="ARBA00023125"/>
    </source>
</evidence>
<keyword evidence="4" id="KW-0378">Hydrolase</keyword>
<dbReference type="Gene3D" id="3.90.1680.10">
    <property type="entry name" value="SOS response associated peptidase-like"/>
    <property type="match status" value="1"/>
</dbReference>
<evidence type="ECO:0000256" key="4">
    <source>
        <dbReference type="ARBA" id="ARBA00022801"/>
    </source>
</evidence>